<proteinExistence type="predicted"/>
<evidence type="ECO:0000313" key="2">
    <source>
        <dbReference type="Proteomes" id="UP000306719"/>
    </source>
</evidence>
<reference evidence="2" key="2">
    <citation type="submission" date="2019-06" db="EMBL/GenBank/DDBJ databases">
        <title>Co-occurence of chitin degradation, pigmentation and bioactivity in marine Pseudoalteromonas.</title>
        <authorList>
            <person name="Sonnenschein E.C."/>
            <person name="Bech P.K."/>
        </authorList>
    </citation>
    <scope>NUCLEOTIDE SEQUENCE [LARGE SCALE GENOMIC DNA]</scope>
    <source>
        <strain evidence="2">S2599</strain>
    </source>
</reference>
<organism evidence="1 2">
    <name type="scientific">Pseudoalteromonas rubra</name>
    <dbReference type="NCBI Taxonomy" id="43658"/>
    <lineage>
        <taxon>Bacteria</taxon>
        <taxon>Pseudomonadati</taxon>
        <taxon>Pseudomonadota</taxon>
        <taxon>Gammaproteobacteria</taxon>
        <taxon>Alteromonadales</taxon>
        <taxon>Pseudoalteromonadaceae</taxon>
        <taxon>Pseudoalteromonas</taxon>
    </lineage>
</organism>
<dbReference type="RefSeq" id="WP_138544239.1">
    <property type="nucleotide sequence ID" value="NZ_PNCJ01000010.1"/>
</dbReference>
<gene>
    <name evidence="1" type="ORF">CWB98_07265</name>
</gene>
<sequence>MSQVLQRYMDLPKFISLLQTKKLYLAKMSSFEDALEGGLTVSNFFGISNEHKWLDMLVNYSWPSSNESEEERKHSKENIKNRTEEINNRMFSTPFGSYPCCEGEQVFPRCREWIYVSCWHASDHECSAMWRLYGGDKNAVCIFSSEEKLLSAVKASSLCDNLELNTVNYICHAHDEFEGEPLDPFISKSKPYSFEKEVRLMSWNSKIDLLEKEQTNPDSGLMLDIDLGKAIEHIVISPYADLWFKAIIQKVCSDAQLDVAIEESSIQMNPIRSLEEVMSYGEKHGLR</sequence>
<accession>A0A5S3X3H8</accession>
<dbReference type="OrthoDB" id="8548541at2"/>
<protein>
    <recommendedName>
        <fullName evidence="3">DUF2971 domain-containing protein</fullName>
    </recommendedName>
</protein>
<comment type="caution">
    <text evidence="1">The sequence shown here is derived from an EMBL/GenBank/DDBJ whole genome shotgun (WGS) entry which is preliminary data.</text>
</comment>
<dbReference type="AlphaFoldDB" id="A0A5S3X3H8"/>
<name>A0A5S3X3H8_9GAMM</name>
<evidence type="ECO:0008006" key="3">
    <source>
        <dbReference type="Google" id="ProtNLM"/>
    </source>
</evidence>
<evidence type="ECO:0000313" key="1">
    <source>
        <dbReference type="EMBL" id="TMP38277.1"/>
    </source>
</evidence>
<dbReference type="EMBL" id="PNCJ01000010">
    <property type="protein sequence ID" value="TMP38277.1"/>
    <property type="molecule type" value="Genomic_DNA"/>
</dbReference>
<reference evidence="1 2" key="1">
    <citation type="submission" date="2018-01" db="EMBL/GenBank/DDBJ databases">
        <authorList>
            <person name="Paulsen S."/>
            <person name="Gram L.K."/>
        </authorList>
    </citation>
    <scope>NUCLEOTIDE SEQUENCE [LARGE SCALE GENOMIC DNA]</scope>
    <source>
        <strain evidence="1 2">S2599</strain>
    </source>
</reference>
<dbReference type="Proteomes" id="UP000306719">
    <property type="component" value="Unassembled WGS sequence"/>
</dbReference>